<dbReference type="EMBL" id="BAABHD010000083">
    <property type="protein sequence ID" value="GAA4468093.1"/>
    <property type="molecule type" value="Genomic_DNA"/>
</dbReference>
<reference evidence="2" key="1">
    <citation type="journal article" date="2019" name="Int. J. Syst. Evol. Microbiol.">
        <title>The Global Catalogue of Microorganisms (GCM) 10K type strain sequencing project: providing services to taxonomists for standard genome sequencing and annotation.</title>
        <authorList>
            <consortium name="The Broad Institute Genomics Platform"/>
            <consortium name="The Broad Institute Genome Sequencing Center for Infectious Disease"/>
            <person name="Wu L."/>
            <person name="Ma J."/>
        </authorList>
    </citation>
    <scope>NUCLEOTIDE SEQUENCE [LARGE SCALE GENOMIC DNA]</scope>
    <source>
        <strain evidence="2">JCM 17927</strain>
    </source>
</reference>
<organism evidence="1 2">
    <name type="scientific">Nibrella saemangeumensis</name>
    <dbReference type="NCBI Taxonomy" id="1084526"/>
    <lineage>
        <taxon>Bacteria</taxon>
        <taxon>Pseudomonadati</taxon>
        <taxon>Bacteroidota</taxon>
        <taxon>Cytophagia</taxon>
        <taxon>Cytophagales</taxon>
        <taxon>Spirosomataceae</taxon>
        <taxon>Nibrella</taxon>
    </lineage>
</organism>
<dbReference type="RefSeq" id="WP_345248797.1">
    <property type="nucleotide sequence ID" value="NZ_BAABHD010000083.1"/>
</dbReference>
<keyword evidence="2" id="KW-1185">Reference proteome</keyword>
<accession>A0ABP8NMN1</accession>
<comment type="caution">
    <text evidence="1">The sequence shown here is derived from an EMBL/GenBank/DDBJ whole genome shotgun (WGS) entry which is preliminary data.</text>
</comment>
<name>A0ABP8NMN1_9BACT</name>
<evidence type="ECO:0000313" key="2">
    <source>
        <dbReference type="Proteomes" id="UP001501175"/>
    </source>
</evidence>
<evidence type="ECO:0000313" key="1">
    <source>
        <dbReference type="EMBL" id="GAA4468093.1"/>
    </source>
</evidence>
<proteinExistence type="predicted"/>
<gene>
    <name evidence="1" type="ORF">GCM10023189_52800</name>
</gene>
<sequence length="62" mass="6706">MENPFKQLEPDASCPAHLKTELVSEIDLIRNALQVVVLYTGSLFDVAAAMADTGQSKSETNP</sequence>
<dbReference type="Proteomes" id="UP001501175">
    <property type="component" value="Unassembled WGS sequence"/>
</dbReference>
<protein>
    <submittedName>
        <fullName evidence="1">Uncharacterized protein</fullName>
    </submittedName>
</protein>